<dbReference type="GO" id="GO:0005634">
    <property type="term" value="C:nucleus"/>
    <property type="evidence" value="ECO:0007669"/>
    <property type="project" value="TreeGrafter"/>
</dbReference>
<dbReference type="InterPro" id="IPR015943">
    <property type="entry name" value="WD40/YVTN_repeat-like_dom_sf"/>
</dbReference>
<dbReference type="OrthoDB" id="5988at2759"/>
<dbReference type="PROSITE" id="PS50082">
    <property type="entry name" value="WD_REPEATS_2"/>
    <property type="match status" value="1"/>
</dbReference>
<feature type="repeat" description="WD" evidence="4">
    <location>
        <begin position="411"/>
        <end position="442"/>
    </location>
</feature>
<keyword evidence="7" id="KW-1185">Reference proteome</keyword>
<dbReference type="Proteomes" id="UP000530660">
    <property type="component" value="Unassembled WGS sequence"/>
</dbReference>
<organism evidence="6 7">
    <name type="scientific">Cyanidiococcus yangmingshanensis</name>
    <dbReference type="NCBI Taxonomy" id="2690220"/>
    <lineage>
        <taxon>Eukaryota</taxon>
        <taxon>Rhodophyta</taxon>
        <taxon>Bangiophyceae</taxon>
        <taxon>Cyanidiales</taxon>
        <taxon>Cyanidiaceae</taxon>
        <taxon>Cyanidiococcus</taxon>
    </lineage>
</organism>
<dbReference type="PANTHER" id="PTHR14773">
    <property type="entry name" value="WD REPEAT-CONTAINING PROTEIN 76"/>
    <property type="match status" value="1"/>
</dbReference>
<comment type="similarity">
    <text evidence="1">Belongs to the WD repeat DDB2/WDR76 family.</text>
</comment>
<protein>
    <submittedName>
        <fullName evidence="6">WD repeat-containing protein 76</fullName>
    </submittedName>
</protein>
<evidence type="ECO:0000256" key="1">
    <source>
        <dbReference type="ARBA" id="ARBA00005434"/>
    </source>
</evidence>
<dbReference type="PROSITE" id="PS50294">
    <property type="entry name" value="WD_REPEATS_REGION"/>
    <property type="match status" value="1"/>
</dbReference>
<dbReference type="GO" id="GO:2000001">
    <property type="term" value="P:regulation of DNA damage checkpoint"/>
    <property type="evidence" value="ECO:0007669"/>
    <property type="project" value="TreeGrafter"/>
</dbReference>
<name>A0A7J7IPQ8_9RHOD</name>
<gene>
    <name evidence="6" type="primary">WDR76</name>
    <name evidence="6" type="ORF">F1559_000085</name>
</gene>
<dbReference type="SMART" id="SM00320">
    <property type="entry name" value="WD40"/>
    <property type="match status" value="3"/>
</dbReference>
<dbReference type="InterPro" id="IPR001680">
    <property type="entry name" value="WD40_rpt"/>
</dbReference>
<proteinExistence type="inferred from homology"/>
<dbReference type="EMBL" id="VWRR01000002">
    <property type="protein sequence ID" value="KAF6004699.1"/>
    <property type="molecule type" value="Genomic_DNA"/>
</dbReference>
<evidence type="ECO:0000313" key="6">
    <source>
        <dbReference type="EMBL" id="KAF6004699.1"/>
    </source>
</evidence>
<dbReference type="Pfam" id="PF00400">
    <property type="entry name" value="WD40"/>
    <property type="match status" value="1"/>
</dbReference>
<evidence type="ECO:0000256" key="5">
    <source>
        <dbReference type="SAM" id="MobiDB-lite"/>
    </source>
</evidence>
<accession>A0A7J7IPQ8</accession>
<dbReference type="SUPFAM" id="SSF50978">
    <property type="entry name" value="WD40 repeat-like"/>
    <property type="match status" value="1"/>
</dbReference>
<evidence type="ECO:0000313" key="7">
    <source>
        <dbReference type="Proteomes" id="UP000530660"/>
    </source>
</evidence>
<dbReference type="Gene3D" id="2.130.10.10">
    <property type="entry name" value="YVTN repeat-like/Quinoprotein amine dehydrogenase"/>
    <property type="match status" value="1"/>
</dbReference>
<dbReference type="GO" id="GO:0003677">
    <property type="term" value="F:DNA binding"/>
    <property type="evidence" value="ECO:0007669"/>
    <property type="project" value="TreeGrafter"/>
</dbReference>
<dbReference type="PANTHER" id="PTHR14773:SF0">
    <property type="entry name" value="WD REPEAT-CONTAINING PROTEIN 76"/>
    <property type="match status" value="1"/>
</dbReference>
<dbReference type="InterPro" id="IPR036322">
    <property type="entry name" value="WD40_repeat_dom_sf"/>
</dbReference>
<reference evidence="6 7" key="1">
    <citation type="journal article" date="2020" name="J. Phycol.">
        <title>Comparative genome analysis reveals Cyanidiococcus gen. nov., a new extremophilic red algal genus sister to Cyanidioschyzon (Cyanidioschyzonaceae, Rhodophyta).</title>
        <authorList>
            <person name="Liu S.-L."/>
            <person name="Chiang Y.-R."/>
            <person name="Yoon H.S."/>
            <person name="Fu H.-Y."/>
        </authorList>
    </citation>
    <scope>NUCLEOTIDE SEQUENCE [LARGE SCALE GENOMIC DNA]</scope>
    <source>
        <strain evidence="6 7">THAL066</strain>
    </source>
</reference>
<comment type="caution">
    <text evidence="6">The sequence shown here is derived from an EMBL/GenBank/DDBJ whole genome shotgun (WGS) entry which is preliminary data.</text>
</comment>
<sequence>MIRENIDEEERFGHSVGAYERERFARIERNRALMEKLGVAPLSQRLETFMPARPSSSKPAGHLKRPRKVDSVASQLETGAEPVTATPRRRSLRVRGIAPEGTEQGATGSTLMNASAEEDQKPTGPILEDQRFAELTLPDYGADLDPSDEDTGVGDIDDSSLRLRRVRAFRRAWDDLSSTSAAISTRDSSMDAERFKSWTLDEKTGFLKLVPARIYSGVMFPRTDAWTIAVGDKAGHVGIAITSFDLRDTLPVHVLSMRVHRDTTAGLAVLSHGPCARRLLSVSYDGSARVLDLEKEMVETVLADNQERILKTVVPSSLNEDVFWTTASHRSLGGFIMRHDLRQDQKSFDVFRIADCRVYSIDLQYGRTSSTAVGHEGLLAVTTAREGVLVFDPRRMEGGAIRRAAPKPLYTLPHTRAVTGANWSPSGTRLLTTCYDDLLRVWRHDGNDFPLEHRFVHNNHTGRWVTPFDAQWDPTTDHKLFACGSMNHNPEHGVDLFNTEVTRRTVWQRLTGEPMTAIAAVLAWHPAGVALAGCTASGRVYLWGESNGLEEERLL</sequence>
<dbReference type="InterPro" id="IPR050853">
    <property type="entry name" value="WD_repeat_DNA-damage-binding"/>
</dbReference>
<keyword evidence="3" id="KW-0677">Repeat</keyword>
<keyword evidence="2 4" id="KW-0853">WD repeat</keyword>
<evidence type="ECO:0000256" key="2">
    <source>
        <dbReference type="ARBA" id="ARBA00022574"/>
    </source>
</evidence>
<evidence type="ECO:0000256" key="4">
    <source>
        <dbReference type="PROSITE-ProRule" id="PRU00221"/>
    </source>
</evidence>
<evidence type="ECO:0000256" key="3">
    <source>
        <dbReference type="ARBA" id="ARBA00022737"/>
    </source>
</evidence>
<dbReference type="AlphaFoldDB" id="A0A7J7IPQ8"/>
<feature type="region of interest" description="Disordered" evidence="5">
    <location>
        <begin position="51"/>
        <end position="111"/>
    </location>
</feature>